<proteinExistence type="predicted"/>
<dbReference type="RefSeq" id="WP_127046552.1">
    <property type="nucleotide sequence ID" value="NZ_RZGZ01000001.1"/>
</dbReference>
<keyword evidence="3" id="KW-1185">Reference proteome</keyword>
<feature type="compositionally biased region" description="Low complexity" evidence="1">
    <location>
        <begin position="14"/>
        <end position="40"/>
    </location>
</feature>
<feature type="compositionally biased region" description="Basic and acidic residues" evidence="1">
    <location>
        <begin position="1"/>
        <end position="10"/>
    </location>
</feature>
<gene>
    <name evidence="2" type="ORF">ELQ94_01755</name>
</gene>
<name>A0A3S0VIG9_9MICO</name>
<reference evidence="2 3" key="1">
    <citation type="submission" date="2018-12" db="EMBL/GenBank/DDBJ databases">
        <authorList>
            <person name="Li F."/>
        </authorList>
    </citation>
    <scope>NUCLEOTIDE SEQUENCE [LARGE SCALE GENOMIC DNA]</scope>
    <source>
        <strain evidence="2 3">EGI 6500705</strain>
    </source>
</reference>
<feature type="region of interest" description="Disordered" evidence="1">
    <location>
        <begin position="1"/>
        <end position="40"/>
    </location>
</feature>
<comment type="caution">
    <text evidence="2">The sequence shown here is derived from an EMBL/GenBank/DDBJ whole genome shotgun (WGS) entry which is preliminary data.</text>
</comment>
<sequence>MSIDTHDTRRSSRTRTSPTTGAARRPAETRTASSPSAATHTALIRAGVVETPDHEALALERIAPSLVRVRRDGRTIGFVEHVGRVYVALAGEYYDRAVEVAQTLDVSHAARALA</sequence>
<protein>
    <submittedName>
        <fullName evidence="2">Uncharacterized protein</fullName>
    </submittedName>
</protein>
<dbReference type="EMBL" id="RZGZ01000001">
    <property type="protein sequence ID" value="RUR03300.1"/>
    <property type="molecule type" value="Genomic_DNA"/>
</dbReference>
<dbReference type="AlphaFoldDB" id="A0A3S0VIG9"/>
<evidence type="ECO:0000256" key="1">
    <source>
        <dbReference type="SAM" id="MobiDB-lite"/>
    </source>
</evidence>
<evidence type="ECO:0000313" key="3">
    <source>
        <dbReference type="Proteomes" id="UP000274909"/>
    </source>
</evidence>
<evidence type="ECO:0000313" key="2">
    <source>
        <dbReference type="EMBL" id="RUR03300.1"/>
    </source>
</evidence>
<dbReference type="OrthoDB" id="5072576at2"/>
<accession>A0A3S0VIG9</accession>
<organism evidence="2 3">
    <name type="scientific">Labedella endophytica</name>
    <dbReference type="NCBI Taxonomy" id="1523160"/>
    <lineage>
        <taxon>Bacteria</taxon>
        <taxon>Bacillati</taxon>
        <taxon>Actinomycetota</taxon>
        <taxon>Actinomycetes</taxon>
        <taxon>Micrococcales</taxon>
        <taxon>Microbacteriaceae</taxon>
        <taxon>Labedella</taxon>
    </lineage>
</organism>
<dbReference type="Proteomes" id="UP000274909">
    <property type="component" value="Unassembled WGS sequence"/>
</dbReference>